<feature type="transmembrane region" description="Helical" evidence="1">
    <location>
        <begin position="31"/>
        <end position="49"/>
    </location>
</feature>
<name>A0ABN7X0U2_GIGMA</name>
<evidence type="ECO:0000313" key="2">
    <source>
        <dbReference type="EMBL" id="CAG8845309.1"/>
    </source>
</evidence>
<comment type="caution">
    <text evidence="2">The sequence shown here is derived from an EMBL/GenBank/DDBJ whole genome shotgun (WGS) entry which is preliminary data.</text>
</comment>
<accession>A0ABN7X0U2</accession>
<feature type="non-terminal residue" evidence="2">
    <location>
        <position position="105"/>
    </location>
</feature>
<keyword evidence="3" id="KW-1185">Reference proteome</keyword>
<organism evidence="2 3">
    <name type="scientific">Gigaspora margarita</name>
    <dbReference type="NCBI Taxonomy" id="4874"/>
    <lineage>
        <taxon>Eukaryota</taxon>
        <taxon>Fungi</taxon>
        <taxon>Fungi incertae sedis</taxon>
        <taxon>Mucoromycota</taxon>
        <taxon>Glomeromycotina</taxon>
        <taxon>Glomeromycetes</taxon>
        <taxon>Diversisporales</taxon>
        <taxon>Gigasporaceae</taxon>
        <taxon>Gigaspora</taxon>
    </lineage>
</organism>
<gene>
    <name evidence="2" type="ORF">GMARGA_LOCUS37570</name>
</gene>
<keyword evidence="1" id="KW-1133">Transmembrane helix</keyword>
<evidence type="ECO:0000313" key="3">
    <source>
        <dbReference type="Proteomes" id="UP000789901"/>
    </source>
</evidence>
<keyword evidence="1" id="KW-0812">Transmembrane</keyword>
<reference evidence="2 3" key="1">
    <citation type="submission" date="2021-06" db="EMBL/GenBank/DDBJ databases">
        <authorList>
            <person name="Kallberg Y."/>
            <person name="Tangrot J."/>
            <person name="Rosling A."/>
        </authorList>
    </citation>
    <scope>NUCLEOTIDE SEQUENCE [LARGE SCALE GENOMIC DNA]</scope>
    <source>
        <strain evidence="2 3">120-4 pot B 10/14</strain>
    </source>
</reference>
<proteinExistence type="predicted"/>
<dbReference type="Proteomes" id="UP000789901">
    <property type="component" value="Unassembled WGS sequence"/>
</dbReference>
<evidence type="ECO:0000256" key="1">
    <source>
        <dbReference type="SAM" id="Phobius"/>
    </source>
</evidence>
<keyword evidence="1" id="KW-0472">Membrane</keyword>
<feature type="non-terminal residue" evidence="2">
    <location>
        <position position="1"/>
    </location>
</feature>
<dbReference type="EMBL" id="CAJVQB010078993">
    <property type="protein sequence ID" value="CAG8845309.1"/>
    <property type="molecule type" value="Genomic_DNA"/>
</dbReference>
<protein>
    <submittedName>
        <fullName evidence="2">20451_t:CDS:1</fullName>
    </submittedName>
</protein>
<sequence>TSEEEISFLNIIDSILAVYDWFSISFDTQNFWKLTIISVVGSFIFVLYYKNVIISYMSEAFSDAVKDSKHGLYHYQIDLICEFALLEKSLEFNEIDSKFKDKIRA</sequence>